<dbReference type="InterPro" id="IPR049625">
    <property type="entry name" value="Glyco_transf_61_cat"/>
</dbReference>
<organism evidence="2 3">
    <name type="scientific">Jannaschia rubra</name>
    <dbReference type="NCBI Taxonomy" id="282197"/>
    <lineage>
        <taxon>Bacteria</taxon>
        <taxon>Pseudomonadati</taxon>
        <taxon>Pseudomonadota</taxon>
        <taxon>Alphaproteobacteria</taxon>
        <taxon>Rhodobacterales</taxon>
        <taxon>Roseobacteraceae</taxon>
        <taxon>Jannaschia</taxon>
    </lineage>
</organism>
<dbReference type="RefSeq" id="WP_055683128.1">
    <property type="nucleotide sequence ID" value="NZ_CXPG01000020.1"/>
</dbReference>
<evidence type="ECO:0000259" key="1">
    <source>
        <dbReference type="Pfam" id="PF04577"/>
    </source>
</evidence>
<proteinExistence type="predicted"/>
<dbReference type="OrthoDB" id="288504at2"/>
<gene>
    <name evidence="2" type="ORF">JAN5088_02543</name>
</gene>
<evidence type="ECO:0000313" key="3">
    <source>
        <dbReference type="Proteomes" id="UP000048908"/>
    </source>
</evidence>
<dbReference type="EMBL" id="CXPG01000020">
    <property type="protein sequence ID" value="CTQ33757.1"/>
    <property type="molecule type" value="Genomic_DNA"/>
</dbReference>
<feature type="domain" description="Glycosyltransferase 61 catalytic" evidence="1">
    <location>
        <begin position="168"/>
        <end position="377"/>
    </location>
</feature>
<accession>A0A0M6XT22</accession>
<evidence type="ECO:0000313" key="2">
    <source>
        <dbReference type="EMBL" id="CTQ33757.1"/>
    </source>
</evidence>
<dbReference type="Pfam" id="PF04577">
    <property type="entry name" value="Glyco_transf_61"/>
    <property type="match status" value="1"/>
</dbReference>
<dbReference type="STRING" id="282197.SAMN04488517_102592"/>
<protein>
    <submittedName>
        <fullName evidence="2">Capsular polysaccharide biosynthesis protein</fullName>
    </submittedName>
</protein>
<dbReference type="AlphaFoldDB" id="A0A0M6XT22"/>
<reference evidence="2 3" key="1">
    <citation type="submission" date="2015-07" db="EMBL/GenBank/DDBJ databases">
        <authorList>
            <person name="Noorani M."/>
        </authorList>
    </citation>
    <scope>NUCLEOTIDE SEQUENCE [LARGE SCALE GENOMIC DNA]</scope>
    <source>
        <strain evidence="2 3">CECT 5088</strain>
    </source>
</reference>
<dbReference type="Proteomes" id="UP000048908">
    <property type="component" value="Unassembled WGS sequence"/>
</dbReference>
<name>A0A0M6XT22_9RHOB</name>
<keyword evidence="3" id="KW-1185">Reference proteome</keyword>
<sequence>MNGFNPRVQLDWRRPPQEFFFAPGVDAGLWTTAPLPQMWERRPKGRIAAASVSDYDKFRTATRDYVTSTFRDRIFRSGLLMRTVPVVLENVTTEGHFLAIDGKHILNGAAGTRLRNKYSWANEGHFDADAETAAHFAELRAADPVPPVWEGSIDGLDFVIDTRNAFNFYHFATETLGQLCLVDRDDFTGRVLIHSDRAEVKTFIRDWIDQIFPRLRGRVEFLSGNHSYDRCLSVLNARHLWFQTGASAIDGLEEEAPETPHWLGRVPDRKSMLVLDMNSCDDTLLLLRETALSRIEGGDWSHLPRRFWVGRKSQRHRPMKGEAALTRALAKRGFEIVYFEDYSPLEQVALLAQAEIMMSYHGAGFANMLFASPETHCIEIGTHQTCRFRWRDFLPHTIASGCRYTSLFADFNVDDPAEGPPIRSRPLQAVRLGPDGQRKVLAYVDAILGQVRIDDPDWLAEVARMLARTGDTDALARLLDGHPNQTMADPDMMVQRANLHLAAGDPVAARLLLERAWEMTGNRPFLLERLVLLCERLGVEAPWAKLHAARYPQRAGLLEQKLQRQRRQA</sequence>
<dbReference type="GO" id="GO:0016757">
    <property type="term" value="F:glycosyltransferase activity"/>
    <property type="evidence" value="ECO:0007669"/>
    <property type="project" value="InterPro"/>
</dbReference>